<feature type="transmembrane region" description="Helical" evidence="4">
    <location>
        <begin position="36"/>
        <end position="55"/>
    </location>
</feature>
<evidence type="ECO:0000256" key="3">
    <source>
        <dbReference type="ARBA" id="ARBA00023163"/>
    </source>
</evidence>
<sequence length="322" mass="36233">MKVAFYLYTIAVMLACVSAGTMALSAYLICRRRTYVYALAFFAGYFLDLVLIFQYEYLGLTYESFEALYYRIDMPLLKMALSLVALQSLWMISREHFGVRGRASLAVPAAAFVALSLATAYGLAETAFRQWAYYGLRQVFLGGMVVFWLWSYHALPDSAEKVRLARYRRFVIAAGVVVTCIFIEDTLVIFFMSPDSSLLPDAFPVYLSGRNFSENLFALSLAALCLRSAGHRLGLRFNEPIRVDGDARRAYVDDMLPSFGARHGLSPRELEVLELIIDGSDNQNIASALHLAVGTVKAHVHNIMRKTDCANREELVRAFWAE</sequence>
<dbReference type="PANTHER" id="PTHR44688">
    <property type="entry name" value="DNA-BINDING TRANSCRIPTIONAL ACTIVATOR DEVR_DOSR"/>
    <property type="match status" value="1"/>
</dbReference>
<accession>A0A6M8J1X4</accession>
<keyword evidence="4" id="KW-0812">Transmembrane</keyword>
<feature type="transmembrane region" description="Helical" evidence="4">
    <location>
        <begin position="75"/>
        <end position="93"/>
    </location>
</feature>
<dbReference type="PRINTS" id="PR00038">
    <property type="entry name" value="HTHLUXR"/>
</dbReference>
<keyword evidence="4" id="KW-0472">Membrane</keyword>
<dbReference type="InterPro" id="IPR016032">
    <property type="entry name" value="Sig_transdc_resp-reg_C-effctor"/>
</dbReference>
<protein>
    <submittedName>
        <fullName evidence="6">Helix-turn-helix transcriptional regulator</fullName>
    </submittedName>
</protein>
<keyword evidence="1" id="KW-0805">Transcription regulation</keyword>
<dbReference type="SMART" id="SM00421">
    <property type="entry name" value="HTH_LUXR"/>
    <property type="match status" value="1"/>
</dbReference>
<dbReference type="PROSITE" id="PS00622">
    <property type="entry name" value="HTH_LUXR_1"/>
    <property type="match status" value="1"/>
</dbReference>
<dbReference type="AlphaFoldDB" id="A0A6M8J1X4"/>
<dbReference type="CDD" id="cd06170">
    <property type="entry name" value="LuxR_C_like"/>
    <property type="match status" value="1"/>
</dbReference>
<dbReference type="Proteomes" id="UP000503297">
    <property type="component" value="Chromosome"/>
</dbReference>
<dbReference type="Gene3D" id="1.10.10.10">
    <property type="entry name" value="Winged helix-like DNA-binding domain superfamily/Winged helix DNA-binding domain"/>
    <property type="match status" value="1"/>
</dbReference>
<evidence type="ECO:0000313" key="7">
    <source>
        <dbReference type="Proteomes" id="UP000503297"/>
    </source>
</evidence>
<dbReference type="Pfam" id="PF00196">
    <property type="entry name" value="GerE"/>
    <property type="match status" value="1"/>
</dbReference>
<evidence type="ECO:0000256" key="1">
    <source>
        <dbReference type="ARBA" id="ARBA00023015"/>
    </source>
</evidence>
<dbReference type="PROSITE" id="PS50043">
    <property type="entry name" value="HTH_LUXR_2"/>
    <property type="match status" value="1"/>
</dbReference>
<dbReference type="KEGG" id="bwa:HLV38_02310"/>
<dbReference type="PROSITE" id="PS51257">
    <property type="entry name" value="PROKAR_LIPOPROTEIN"/>
    <property type="match status" value="1"/>
</dbReference>
<dbReference type="GO" id="GO:0003677">
    <property type="term" value="F:DNA binding"/>
    <property type="evidence" value="ECO:0007669"/>
    <property type="project" value="UniProtKB-KW"/>
</dbReference>
<evidence type="ECO:0000259" key="5">
    <source>
        <dbReference type="PROSITE" id="PS50043"/>
    </source>
</evidence>
<dbReference type="GO" id="GO:0006355">
    <property type="term" value="P:regulation of DNA-templated transcription"/>
    <property type="evidence" value="ECO:0007669"/>
    <property type="project" value="InterPro"/>
</dbReference>
<dbReference type="RefSeq" id="WP_173163963.1">
    <property type="nucleotide sequence ID" value="NZ_CP053716.1"/>
</dbReference>
<feature type="transmembrane region" description="Helical" evidence="4">
    <location>
        <begin position="105"/>
        <end position="124"/>
    </location>
</feature>
<organism evidence="6 7">
    <name type="scientific">Berryella wangjianweii</name>
    <dbReference type="NCBI Taxonomy" id="2734634"/>
    <lineage>
        <taxon>Bacteria</taxon>
        <taxon>Bacillati</taxon>
        <taxon>Actinomycetota</taxon>
        <taxon>Coriobacteriia</taxon>
        <taxon>Eggerthellales</taxon>
        <taxon>Eggerthellaceae</taxon>
        <taxon>Berryella</taxon>
    </lineage>
</organism>
<dbReference type="InterPro" id="IPR036388">
    <property type="entry name" value="WH-like_DNA-bd_sf"/>
</dbReference>
<proteinExistence type="predicted"/>
<dbReference type="PANTHER" id="PTHR44688:SF16">
    <property type="entry name" value="DNA-BINDING TRANSCRIPTIONAL ACTIVATOR DEVR_DOSR"/>
    <property type="match status" value="1"/>
</dbReference>
<gene>
    <name evidence="6" type="ORF">HLV38_02310</name>
</gene>
<keyword evidence="3" id="KW-0804">Transcription</keyword>
<evidence type="ECO:0000313" key="6">
    <source>
        <dbReference type="EMBL" id="QKF07091.1"/>
    </source>
</evidence>
<dbReference type="SUPFAM" id="SSF46894">
    <property type="entry name" value="C-terminal effector domain of the bipartite response regulators"/>
    <property type="match status" value="1"/>
</dbReference>
<feature type="transmembrane region" description="Helical" evidence="4">
    <location>
        <begin position="6"/>
        <end position="29"/>
    </location>
</feature>
<keyword evidence="4" id="KW-1133">Transmembrane helix</keyword>
<evidence type="ECO:0000256" key="2">
    <source>
        <dbReference type="ARBA" id="ARBA00023125"/>
    </source>
</evidence>
<keyword evidence="7" id="KW-1185">Reference proteome</keyword>
<keyword evidence="2" id="KW-0238">DNA-binding</keyword>
<dbReference type="EMBL" id="CP053716">
    <property type="protein sequence ID" value="QKF07091.1"/>
    <property type="molecule type" value="Genomic_DNA"/>
</dbReference>
<feature type="domain" description="HTH luxR-type" evidence="5">
    <location>
        <begin position="258"/>
        <end position="322"/>
    </location>
</feature>
<dbReference type="InterPro" id="IPR000792">
    <property type="entry name" value="Tscrpt_reg_LuxR_C"/>
</dbReference>
<name>A0A6M8J1X4_9ACTN</name>
<reference evidence="7" key="1">
    <citation type="submission" date="2020-05" db="EMBL/GenBank/DDBJ databases">
        <title>Novel species in genus Nocardioides.</title>
        <authorList>
            <person name="Zhang G."/>
        </authorList>
    </citation>
    <scope>NUCLEOTIDE SEQUENCE [LARGE SCALE GENOMIC DNA]</scope>
    <source>
        <strain evidence="7">zg-1050</strain>
    </source>
</reference>
<feature type="transmembrane region" description="Helical" evidence="4">
    <location>
        <begin position="130"/>
        <end position="150"/>
    </location>
</feature>
<evidence type="ECO:0000256" key="4">
    <source>
        <dbReference type="SAM" id="Phobius"/>
    </source>
</evidence>
<feature type="transmembrane region" description="Helical" evidence="4">
    <location>
        <begin position="170"/>
        <end position="192"/>
    </location>
</feature>